<dbReference type="KEGG" id="cvn:111100557"/>
<dbReference type="PANTHER" id="PTHR10024">
    <property type="entry name" value="SYNAPTOTAGMIN"/>
    <property type="match status" value="1"/>
</dbReference>
<protein>
    <submittedName>
        <fullName evidence="6">Synaptotagmin-7-like isoform X1</fullName>
    </submittedName>
</protein>
<dbReference type="InterPro" id="IPR001565">
    <property type="entry name" value="Synaptotagmin"/>
</dbReference>
<feature type="transmembrane region" description="Helical" evidence="3">
    <location>
        <begin position="45"/>
        <end position="70"/>
    </location>
</feature>
<name>A0A8B8ACP8_CRAVI</name>
<dbReference type="GO" id="GO:0098793">
    <property type="term" value="C:presynapse"/>
    <property type="evidence" value="ECO:0007669"/>
    <property type="project" value="GOC"/>
</dbReference>
<accession>A0A8B8ACP8</accession>
<dbReference type="AlphaFoldDB" id="A0A8B8ACP8"/>
<dbReference type="GO" id="GO:0005509">
    <property type="term" value="F:calcium ion binding"/>
    <property type="evidence" value="ECO:0007669"/>
    <property type="project" value="TreeGrafter"/>
</dbReference>
<dbReference type="InterPro" id="IPR035892">
    <property type="entry name" value="C2_domain_sf"/>
</dbReference>
<dbReference type="PANTHER" id="PTHR10024:SF344">
    <property type="entry name" value="SYNAPTOTAGMIN-7"/>
    <property type="match status" value="1"/>
</dbReference>
<dbReference type="GeneID" id="111100557"/>
<keyword evidence="3" id="KW-0812">Transmembrane</keyword>
<dbReference type="InterPro" id="IPR000008">
    <property type="entry name" value="C2_dom"/>
</dbReference>
<sequence length="529" mass="59748">MDTVEFGIYATIESPTTMQFSGFYKFPCFSKELRTSLNMEESSQVFLAVISATGSLVVLVVAVLLCGWCFRKNDDSGDEMDDADVLAQKYTAVAPQDSDENDGVRVLNKRSWEDRSSMHNSPMLRRESVNILNGLLDRFERPTGRSPVVTEQVQPSPNAHTSLNENLGVRNGAGVGHGHYQAMGGTPTHRPLIKTDSTKSQSADDVNNSLWKGMRNIAFTLMENASQDAETVEAASSIDVTEGVDCKLGRLQIGLSYDFQSLTLTLKVIQATGLVAKDFTGTSDPYVKILLLPDKRHKLVTKVKKKNLNPRWNESFLFEGWPHNKLLEKTIYLQVIDYDRFSRDDPIGETYIPLNEVDLSQAPTMWRYLQPCKDSRGKLGEVLLSLSYQPAVGRLNIIVMKCKDLKAKDITGASVLHLLKDPYKHGTSDPYVKMWLKFGNNRVEKKKTSIKMRTLNPVYNESFFFEIPWDKIREAAIEVIVMDFDKVGRNEMIGKIILSSKSGPLETRHWNDMITKPRQQVAQWHLLKD</sequence>
<dbReference type="PRINTS" id="PR00399">
    <property type="entry name" value="SYNAPTOTAGMN"/>
</dbReference>
<dbReference type="RefSeq" id="XP_022288258.1">
    <property type="nucleotide sequence ID" value="XM_022432550.1"/>
</dbReference>
<feature type="domain" description="C2" evidence="4">
    <location>
        <begin position="378"/>
        <end position="525"/>
    </location>
</feature>
<dbReference type="SMART" id="SM00239">
    <property type="entry name" value="C2"/>
    <property type="match status" value="2"/>
</dbReference>
<feature type="compositionally biased region" description="Polar residues" evidence="2">
    <location>
        <begin position="149"/>
        <end position="165"/>
    </location>
</feature>
<dbReference type="GO" id="GO:0005886">
    <property type="term" value="C:plasma membrane"/>
    <property type="evidence" value="ECO:0007669"/>
    <property type="project" value="TreeGrafter"/>
</dbReference>
<keyword evidence="1" id="KW-0677">Repeat</keyword>
<dbReference type="PROSITE" id="PS50004">
    <property type="entry name" value="C2"/>
    <property type="match status" value="2"/>
</dbReference>
<feature type="region of interest" description="Disordered" evidence="2">
    <location>
        <begin position="145"/>
        <end position="165"/>
    </location>
</feature>
<dbReference type="GO" id="GO:0006906">
    <property type="term" value="P:vesicle fusion"/>
    <property type="evidence" value="ECO:0007669"/>
    <property type="project" value="TreeGrafter"/>
</dbReference>
<evidence type="ECO:0000259" key="4">
    <source>
        <dbReference type="PROSITE" id="PS50004"/>
    </source>
</evidence>
<dbReference type="GO" id="GO:0005544">
    <property type="term" value="F:calcium-dependent phospholipid binding"/>
    <property type="evidence" value="ECO:0007669"/>
    <property type="project" value="TreeGrafter"/>
</dbReference>
<dbReference type="Pfam" id="PF00168">
    <property type="entry name" value="C2"/>
    <property type="match status" value="2"/>
</dbReference>
<dbReference type="FunFam" id="2.60.40.150:FF:000140">
    <property type="entry name" value="synaptotagmin-7 isoform X1"/>
    <property type="match status" value="1"/>
</dbReference>
<reference evidence="6" key="1">
    <citation type="submission" date="2025-08" db="UniProtKB">
        <authorList>
            <consortium name="RefSeq"/>
        </authorList>
    </citation>
    <scope>IDENTIFICATION</scope>
    <source>
        <tissue evidence="6">Whole sample</tissue>
    </source>
</reference>
<dbReference type="GO" id="GO:0001786">
    <property type="term" value="F:phosphatidylserine binding"/>
    <property type="evidence" value="ECO:0007669"/>
    <property type="project" value="TreeGrafter"/>
</dbReference>
<dbReference type="GO" id="GO:0048791">
    <property type="term" value="P:calcium ion-regulated exocytosis of neurotransmitter"/>
    <property type="evidence" value="ECO:0007669"/>
    <property type="project" value="TreeGrafter"/>
</dbReference>
<dbReference type="GO" id="GO:0030424">
    <property type="term" value="C:axon"/>
    <property type="evidence" value="ECO:0007669"/>
    <property type="project" value="TreeGrafter"/>
</dbReference>
<dbReference type="GO" id="GO:0070382">
    <property type="term" value="C:exocytic vesicle"/>
    <property type="evidence" value="ECO:0007669"/>
    <property type="project" value="TreeGrafter"/>
</dbReference>
<evidence type="ECO:0000313" key="6">
    <source>
        <dbReference type="RefSeq" id="XP_022288258.1"/>
    </source>
</evidence>
<feature type="domain" description="C2" evidence="4">
    <location>
        <begin position="247"/>
        <end position="367"/>
    </location>
</feature>
<gene>
    <name evidence="6" type="primary">LOC111100557</name>
</gene>
<dbReference type="Proteomes" id="UP000694844">
    <property type="component" value="Chromosome 6"/>
</dbReference>
<evidence type="ECO:0000256" key="3">
    <source>
        <dbReference type="SAM" id="Phobius"/>
    </source>
</evidence>
<evidence type="ECO:0000313" key="5">
    <source>
        <dbReference type="Proteomes" id="UP000694844"/>
    </source>
</evidence>
<organism evidence="5 6">
    <name type="scientific">Crassostrea virginica</name>
    <name type="common">Eastern oyster</name>
    <dbReference type="NCBI Taxonomy" id="6565"/>
    <lineage>
        <taxon>Eukaryota</taxon>
        <taxon>Metazoa</taxon>
        <taxon>Spiralia</taxon>
        <taxon>Lophotrochozoa</taxon>
        <taxon>Mollusca</taxon>
        <taxon>Bivalvia</taxon>
        <taxon>Autobranchia</taxon>
        <taxon>Pteriomorphia</taxon>
        <taxon>Ostreida</taxon>
        <taxon>Ostreoidea</taxon>
        <taxon>Ostreidae</taxon>
        <taxon>Crassostrea</taxon>
    </lineage>
</organism>
<dbReference type="PRINTS" id="PR00360">
    <property type="entry name" value="C2DOMAIN"/>
</dbReference>
<keyword evidence="3" id="KW-1133">Transmembrane helix</keyword>
<evidence type="ECO:0000256" key="2">
    <source>
        <dbReference type="SAM" id="MobiDB-lite"/>
    </source>
</evidence>
<evidence type="ECO:0000256" key="1">
    <source>
        <dbReference type="ARBA" id="ARBA00022737"/>
    </source>
</evidence>
<keyword evidence="3" id="KW-0472">Membrane</keyword>
<dbReference type="GO" id="GO:0000149">
    <property type="term" value="F:SNARE binding"/>
    <property type="evidence" value="ECO:0007669"/>
    <property type="project" value="TreeGrafter"/>
</dbReference>
<proteinExistence type="predicted"/>
<dbReference type="OrthoDB" id="270970at2759"/>
<dbReference type="SUPFAM" id="SSF49562">
    <property type="entry name" value="C2 domain (Calcium/lipid-binding domain, CaLB)"/>
    <property type="match status" value="2"/>
</dbReference>
<dbReference type="GO" id="GO:0030276">
    <property type="term" value="F:clathrin binding"/>
    <property type="evidence" value="ECO:0007669"/>
    <property type="project" value="TreeGrafter"/>
</dbReference>
<keyword evidence="5" id="KW-1185">Reference proteome</keyword>
<dbReference type="Gene3D" id="2.60.40.150">
    <property type="entry name" value="C2 domain"/>
    <property type="match status" value="2"/>
</dbReference>